<evidence type="ECO:0000313" key="2">
    <source>
        <dbReference type="Proteomes" id="UP000737018"/>
    </source>
</evidence>
<gene>
    <name evidence="1" type="ORF">CMV_027508</name>
</gene>
<evidence type="ECO:0000313" key="1">
    <source>
        <dbReference type="EMBL" id="KAF3946197.1"/>
    </source>
</evidence>
<keyword evidence="2" id="KW-1185">Reference proteome</keyword>
<proteinExistence type="predicted"/>
<sequence>MTSTENSTNPFATNSSYCTGQASAGMEDPFLNPFFLSSSVVLGSQLASSQLRLKANNVYTSPPPSNSSSNGGSSSTPSAPLVPGTCCHLCFYCGKWTTFCMEMVGFAGERVSYVMTLVWTAVAWQASFCRGRRSQSDHNLNVLSIETSAKASFNIKELFRKIAAALPGMETLFLTNQEDMVDVNLKSSNAFAT</sequence>
<reference evidence="1" key="1">
    <citation type="submission" date="2020-03" db="EMBL/GenBank/DDBJ databases">
        <title>Castanea mollissima Vanexum genome sequencing.</title>
        <authorList>
            <person name="Staton M."/>
        </authorList>
    </citation>
    <scope>NUCLEOTIDE SEQUENCE</scope>
    <source>
        <tissue evidence="1">Leaf</tissue>
    </source>
</reference>
<comment type="caution">
    <text evidence="1">The sequence shown here is derived from an EMBL/GenBank/DDBJ whole genome shotgun (WGS) entry which is preliminary data.</text>
</comment>
<dbReference type="EMBL" id="JRKL02009782">
    <property type="protein sequence ID" value="KAF3946197.1"/>
    <property type="molecule type" value="Genomic_DNA"/>
</dbReference>
<name>A0A8J4V6F4_9ROSI</name>
<dbReference type="AlphaFoldDB" id="A0A8J4V6F4"/>
<dbReference type="Proteomes" id="UP000737018">
    <property type="component" value="Unassembled WGS sequence"/>
</dbReference>
<accession>A0A8J4V6F4</accession>
<organism evidence="1 2">
    <name type="scientific">Castanea mollissima</name>
    <name type="common">Chinese chestnut</name>
    <dbReference type="NCBI Taxonomy" id="60419"/>
    <lineage>
        <taxon>Eukaryota</taxon>
        <taxon>Viridiplantae</taxon>
        <taxon>Streptophyta</taxon>
        <taxon>Embryophyta</taxon>
        <taxon>Tracheophyta</taxon>
        <taxon>Spermatophyta</taxon>
        <taxon>Magnoliopsida</taxon>
        <taxon>eudicotyledons</taxon>
        <taxon>Gunneridae</taxon>
        <taxon>Pentapetalae</taxon>
        <taxon>rosids</taxon>
        <taxon>fabids</taxon>
        <taxon>Fagales</taxon>
        <taxon>Fagaceae</taxon>
        <taxon>Castanea</taxon>
    </lineage>
</organism>
<protein>
    <submittedName>
        <fullName evidence="1">Uncharacterized protein</fullName>
    </submittedName>
</protein>